<evidence type="ECO:0000256" key="2">
    <source>
        <dbReference type="ARBA" id="ARBA00007998"/>
    </source>
</evidence>
<protein>
    <submittedName>
        <fullName evidence="9">Spore germination family protein</fullName>
    </submittedName>
    <submittedName>
        <fullName evidence="10">Spore gernimation protein GerLB</fullName>
    </submittedName>
</protein>
<dbReference type="Proteomes" id="UP000029389">
    <property type="component" value="Unassembled WGS sequence"/>
</dbReference>
<feature type="transmembrane region" description="Helical" evidence="8">
    <location>
        <begin position="340"/>
        <end position="360"/>
    </location>
</feature>
<accession>A0A090YVY9</accession>
<keyword evidence="3" id="KW-0813">Transport</keyword>
<dbReference type="PANTHER" id="PTHR34975:SF2">
    <property type="entry name" value="SPORE GERMINATION PROTEIN A2"/>
    <property type="match status" value="1"/>
</dbReference>
<dbReference type="EMBL" id="QVOD01000054">
    <property type="protein sequence ID" value="RFT63002.1"/>
    <property type="molecule type" value="Genomic_DNA"/>
</dbReference>
<evidence type="ECO:0000256" key="4">
    <source>
        <dbReference type="ARBA" id="ARBA00022544"/>
    </source>
</evidence>
<dbReference type="Pfam" id="PF03845">
    <property type="entry name" value="Spore_permease"/>
    <property type="match status" value="1"/>
</dbReference>
<feature type="transmembrane region" description="Helical" evidence="8">
    <location>
        <begin position="312"/>
        <end position="328"/>
    </location>
</feature>
<keyword evidence="4" id="KW-0309">Germination</keyword>
<gene>
    <name evidence="10" type="ORF">D0U04_26155</name>
    <name evidence="9" type="ORF">DJ93_3217</name>
</gene>
<feature type="transmembrane region" description="Helical" evidence="8">
    <location>
        <begin position="222"/>
        <end position="247"/>
    </location>
</feature>
<evidence type="ECO:0000313" key="10">
    <source>
        <dbReference type="EMBL" id="RFT63002.1"/>
    </source>
</evidence>
<comment type="caution">
    <text evidence="9">The sequence shown here is derived from an EMBL/GenBank/DDBJ whole genome shotgun (WGS) entry which is preliminary data.</text>
</comment>
<evidence type="ECO:0000256" key="6">
    <source>
        <dbReference type="ARBA" id="ARBA00022989"/>
    </source>
</evidence>
<dbReference type="InterPro" id="IPR004761">
    <property type="entry name" value="Spore_GerAB"/>
</dbReference>
<evidence type="ECO:0000256" key="5">
    <source>
        <dbReference type="ARBA" id="ARBA00022692"/>
    </source>
</evidence>
<dbReference type="RefSeq" id="WP_042981993.1">
    <property type="nucleotide sequence ID" value="NZ_JMQC01000008.1"/>
</dbReference>
<feature type="transmembrane region" description="Helical" evidence="8">
    <location>
        <begin position="117"/>
        <end position="139"/>
    </location>
</feature>
<dbReference type="PATRIC" id="fig|1405.8.peg.3326"/>
<dbReference type="Gene3D" id="1.20.1740.10">
    <property type="entry name" value="Amino acid/polyamine transporter I"/>
    <property type="match status" value="1"/>
</dbReference>
<keyword evidence="6 8" id="KW-1133">Transmembrane helix</keyword>
<dbReference type="Proteomes" id="UP000264294">
    <property type="component" value="Unassembled WGS sequence"/>
</dbReference>
<dbReference type="GO" id="GO:0009847">
    <property type="term" value="P:spore germination"/>
    <property type="evidence" value="ECO:0007669"/>
    <property type="project" value="InterPro"/>
</dbReference>
<evidence type="ECO:0000256" key="7">
    <source>
        <dbReference type="ARBA" id="ARBA00023136"/>
    </source>
</evidence>
<evidence type="ECO:0000313" key="11">
    <source>
        <dbReference type="Proteomes" id="UP000029389"/>
    </source>
</evidence>
<comment type="similarity">
    <text evidence="2">Belongs to the amino acid-polyamine-organocation (APC) superfamily. Spore germination protein (SGP) (TC 2.A.3.9) family.</text>
</comment>
<feature type="transmembrane region" description="Helical" evidence="8">
    <location>
        <begin position="151"/>
        <end position="171"/>
    </location>
</feature>
<name>A0A090YVY9_9BACI</name>
<organism evidence="9 11">
    <name type="scientific">Bacillus clarus</name>
    <dbReference type="NCBI Taxonomy" id="2338372"/>
    <lineage>
        <taxon>Bacteria</taxon>
        <taxon>Bacillati</taxon>
        <taxon>Bacillota</taxon>
        <taxon>Bacilli</taxon>
        <taxon>Bacillales</taxon>
        <taxon>Bacillaceae</taxon>
        <taxon>Bacillus</taxon>
        <taxon>Bacillus cereus group</taxon>
    </lineage>
</organism>
<dbReference type="GO" id="GO:0016020">
    <property type="term" value="C:membrane"/>
    <property type="evidence" value="ECO:0007669"/>
    <property type="project" value="UniProtKB-SubCell"/>
</dbReference>
<evidence type="ECO:0000313" key="9">
    <source>
        <dbReference type="EMBL" id="KFN02088.1"/>
    </source>
</evidence>
<keyword evidence="12" id="KW-1185">Reference proteome</keyword>
<evidence type="ECO:0000256" key="8">
    <source>
        <dbReference type="SAM" id="Phobius"/>
    </source>
</evidence>
<proteinExistence type="inferred from homology"/>
<feature type="transmembrane region" description="Helical" evidence="8">
    <location>
        <begin position="277"/>
        <end position="305"/>
    </location>
</feature>
<dbReference type="EMBL" id="JMQC01000008">
    <property type="protein sequence ID" value="KFN02088.1"/>
    <property type="molecule type" value="Genomic_DNA"/>
</dbReference>
<dbReference type="NCBIfam" id="TIGR00912">
    <property type="entry name" value="2A0309"/>
    <property type="match status" value="1"/>
</dbReference>
<feature type="transmembrane region" description="Helical" evidence="8">
    <location>
        <begin position="191"/>
        <end position="210"/>
    </location>
</feature>
<dbReference type="STRING" id="1405.B7492_03910"/>
<keyword evidence="7 8" id="KW-0472">Membrane</keyword>
<dbReference type="AlphaFoldDB" id="A0A090YVY9"/>
<feature type="transmembrane region" description="Helical" evidence="8">
    <location>
        <begin position="87"/>
        <end position="105"/>
    </location>
</feature>
<feature type="transmembrane region" description="Helical" evidence="8">
    <location>
        <begin position="46"/>
        <end position="67"/>
    </location>
</feature>
<reference evidence="10 12" key="2">
    <citation type="submission" date="2018-08" db="EMBL/GenBank/DDBJ databases">
        <title>Bacillus clarus sp. nov. strain PS00077A.</title>
        <authorList>
            <person name="Mendez Acevedo M."/>
            <person name="Carroll L."/>
            <person name="Mukherjee M."/>
            <person name="Wiedmann M."/>
            <person name="Kovac J."/>
        </authorList>
    </citation>
    <scope>NUCLEOTIDE SEQUENCE [LARGE SCALE GENOMIC DNA]</scope>
    <source>
        <strain evidence="10 12">PS00077A</strain>
    </source>
</reference>
<dbReference type="PANTHER" id="PTHR34975">
    <property type="entry name" value="SPORE GERMINATION PROTEIN A2"/>
    <property type="match status" value="1"/>
</dbReference>
<evidence type="ECO:0000256" key="1">
    <source>
        <dbReference type="ARBA" id="ARBA00004141"/>
    </source>
</evidence>
<evidence type="ECO:0000313" key="12">
    <source>
        <dbReference type="Proteomes" id="UP000264294"/>
    </source>
</evidence>
<comment type="subcellular location">
    <subcellularLocation>
        <location evidence="1">Membrane</location>
        <topology evidence="1">Multi-pass membrane protein</topology>
    </subcellularLocation>
</comment>
<reference evidence="9 11" key="1">
    <citation type="submission" date="2014-04" db="EMBL/GenBank/DDBJ databases">
        <authorList>
            <person name="Bishop-Lilly K.A."/>
            <person name="Broomall S.M."/>
            <person name="Chain P.S."/>
            <person name="Chertkov O."/>
            <person name="Coyne S.R."/>
            <person name="Daligault H.E."/>
            <person name="Davenport K.W."/>
            <person name="Erkkila T."/>
            <person name="Frey K.G."/>
            <person name="Gibbons H.S."/>
            <person name="Gu W."/>
            <person name="Jaissle J."/>
            <person name="Johnson S.L."/>
            <person name="Koroleva G.I."/>
            <person name="Ladner J.T."/>
            <person name="Lo C.-C."/>
            <person name="Minogue T.D."/>
            <person name="Munk C."/>
            <person name="Palacios G.F."/>
            <person name="Redden C.L."/>
            <person name="Rosenzweig C.N."/>
            <person name="Scholz M.B."/>
            <person name="Teshima H."/>
            <person name="Xu Y."/>
        </authorList>
    </citation>
    <scope>NUCLEOTIDE SEQUENCE [LARGE SCALE GENOMIC DNA]</scope>
    <source>
        <strain evidence="9 11">BHP</strain>
    </source>
</reference>
<sequence length="373" mass="41375">MKPFEYGDEEIGSRELGFAVTSTIIGTGALSMPRVIATETLFSDGWVILLVSGLICACLGWGVTRVAILFPKQNFVQYTSTHLTKPVAYTFSIILVLTFAALTAYEARTISIIAQTYLFSDTPVQLLSFFFLLVVIYGVNGSRAALLRLNVLFLPIVVVAILLLSLLNVNLMEIDSLLPAFQTDVSQYAKGLKNSIFTFIGFEVALFYAVMLNRTEKKAPMAVAKAVMLTVMSYILIYITCISVFTYMTTKGLTYPTIELGKEIEIGGGFLERFDAIFFTTWIITIYNTTAMYYDVAALLFCAMFPKVKKHIFIFVSAPIIFMVNMVPGNLDALSNYGTYLAWVDMGCIVLAPLLVFIVYKIKRRGGQSETSS</sequence>
<evidence type="ECO:0000256" key="3">
    <source>
        <dbReference type="ARBA" id="ARBA00022448"/>
    </source>
</evidence>
<keyword evidence="5 8" id="KW-0812">Transmembrane</keyword>